<gene>
    <name evidence="3" type="ORF">ANCCAN_12743</name>
</gene>
<comment type="caution">
    <text evidence="3">The sequence shown here is derived from an EMBL/GenBank/DDBJ whole genome shotgun (WGS) entry which is preliminary data.</text>
</comment>
<dbReference type="Pfam" id="PF23355">
    <property type="entry name" value="IFT52_GIFT"/>
    <property type="match status" value="1"/>
</dbReference>
<dbReference type="STRING" id="29170.A0A368GA86"/>
<dbReference type="AlphaFoldDB" id="A0A368GA86"/>
<accession>A0A368GA86</accession>
<evidence type="ECO:0000259" key="2">
    <source>
        <dbReference type="Pfam" id="PF23355"/>
    </source>
</evidence>
<evidence type="ECO:0000313" key="3">
    <source>
        <dbReference type="EMBL" id="RCN41282.1"/>
    </source>
</evidence>
<dbReference type="OrthoDB" id="5821777at2759"/>
<protein>
    <recommendedName>
        <fullName evidence="2">IFT52 GIFT domain-containing protein</fullName>
    </recommendedName>
</protein>
<sequence>MPPVTNFAANPRYGQEQNSENATKKPSGHKIIVNQSKKEAFSILSGLRGIQRRLKNAWTVETNSDEITDGMFEGVRAFILPQPRAKFNVSELLY</sequence>
<dbReference type="EMBL" id="JOJR01000242">
    <property type="protein sequence ID" value="RCN41282.1"/>
    <property type="molecule type" value="Genomic_DNA"/>
</dbReference>
<evidence type="ECO:0000256" key="1">
    <source>
        <dbReference type="SAM" id="MobiDB-lite"/>
    </source>
</evidence>
<evidence type="ECO:0000313" key="4">
    <source>
        <dbReference type="Proteomes" id="UP000252519"/>
    </source>
</evidence>
<organism evidence="3 4">
    <name type="scientific">Ancylostoma caninum</name>
    <name type="common">Dog hookworm</name>
    <dbReference type="NCBI Taxonomy" id="29170"/>
    <lineage>
        <taxon>Eukaryota</taxon>
        <taxon>Metazoa</taxon>
        <taxon>Ecdysozoa</taxon>
        <taxon>Nematoda</taxon>
        <taxon>Chromadorea</taxon>
        <taxon>Rhabditida</taxon>
        <taxon>Rhabditina</taxon>
        <taxon>Rhabditomorpha</taxon>
        <taxon>Strongyloidea</taxon>
        <taxon>Ancylostomatidae</taxon>
        <taxon>Ancylostomatinae</taxon>
        <taxon>Ancylostoma</taxon>
    </lineage>
</organism>
<reference evidence="3 4" key="1">
    <citation type="submission" date="2014-10" db="EMBL/GenBank/DDBJ databases">
        <title>Draft genome of the hookworm Ancylostoma caninum.</title>
        <authorList>
            <person name="Mitreva M."/>
        </authorList>
    </citation>
    <scope>NUCLEOTIDE SEQUENCE [LARGE SCALE GENOMIC DNA]</scope>
    <source>
        <strain evidence="3 4">Baltimore</strain>
    </source>
</reference>
<dbReference type="Proteomes" id="UP000252519">
    <property type="component" value="Unassembled WGS sequence"/>
</dbReference>
<feature type="region of interest" description="Disordered" evidence="1">
    <location>
        <begin position="1"/>
        <end position="28"/>
    </location>
</feature>
<feature type="domain" description="IFT52 GIFT" evidence="2">
    <location>
        <begin position="31"/>
        <end position="92"/>
    </location>
</feature>
<dbReference type="InterPro" id="IPR055458">
    <property type="entry name" value="IFT52_GIFT"/>
</dbReference>
<proteinExistence type="predicted"/>
<keyword evidence="4" id="KW-1185">Reference proteome</keyword>
<name>A0A368GA86_ANCCA</name>